<feature type="region of interest" description="Disordered" evidence="1">
    <location>
        <begin position="29"/>
        <end position="51"/>
    </location>
</feature>
<dbReference type="SUPFAM" id="SSF55486">
    <property type="entry name" value="Metalloproteases ('zincins'), catalytic domain"/>
    <property type="match status" value="1"/>
</dbReference>
<evidence type="ECO:0000313" key="3">
    <source>
        <dbReference type="EMBL" id="SDL61390.1"/>
    </source>
</evidence>
<feature type="chain" id="PRO_5011736044" evidence="2">
    <location>
        <begin position="31"/>
        <end position="643"/>
    </location>
</feature>
<dbReference type="STRING" id="1137991.SAMN05660642_00430"/>
<evidence type="ECO:0000256" key="2">
    <source>
        <dbReference type="SAM" id="SignalP"/>
    </source>
</evidence>
<evidence type="ECO:0000256" key="1">
    <source>
        <dbReference type="SAM" id="MobiDB-lite"/>
    </source>
</evidence>
<accession>A0A1G9LHF8</accession>
<feature type="signal peptide" evidence="2">
    <location>
        <begin position="1"/>
        <end position="30"/>
    </location>
</feature>
<dbReference type="Proteomes" id="UP000198680">
    <property type="component" value="Unassembled WGS sequence"/>
</dbReference>
<dbReference type="EMBL" id="FNHE01000001">
    <property type="protein sequence ID" value="SDL61390.1"/>
    <property type="molecule type" value="Genomic_DNA"/>
</dbReference>
<sequence length="643" mass="66463">MPPVRSPRLLALAVAAAAVLPVLVAPSATAEEPPAPAAPADPAAPETPAPGDTVVGELVQGYVDPSPSAALETEEDHADSLVSWIRTDSGDAVRVPTEDVEDIDTGSTVEVTLGAAVEDEVAAADLAPAQEVLAAEVIAAPAEATAPAEGTVNHQVTVVMLQPAGAVRDGTTLAQVVDTVNGPVASFWAEQTGGAVRLGVGPAFDWTTQSSLTCEDPFALWSEAATRAGWQTAPGRHLLVYVPAGSPGCGYGLGTVGTGIGSGGMSYVQAPELSVIAHEFGHNLGLGHASELLCDGTLDRGTCAVSPYDDLYDVMGVSWGPVGSLNAPHAARLGVLPSGAAPTVRVGSAPVQYALSPVGARTGTRALRLVDTNGQVYWLEYRMPTGRDGWLGTDENWVYLWNGAQVRLQSGVQVRLAAEGDDTSLLLDGTPSRMDGWGNDPWVTLPGLDSVWFGLGPFRVTVLEHRADFARVEVSTNGFSPLSAIETAYMAHGGMAGWLGAPTGQEFCGLPWGGCRRTYQNGSLYWNPRTARVFTMSAATAARYEAAGGAAVLGYPHADERQTNAPGGAGRLTSFPGGDIVWTASTGARLVRGAILERWRASGAENGPLGYPTGDDVAVPGGFKTDFAGGSVYWSAATGARMV</sequence>
<feature type="compositionally biased region" description="Low complexity" evidence="1">
    <location>
        <begin position="40"/>
        <end position="50"/>
    </location>
</feature>
<name>A0A1G9LHF8_9ACTN</name>
<protein>
    <submittedName>
        <fullName evidence="3">LGFP repeat-containing protein</fullName>
    </submittedName>
</protein>
<dbReference type="InterPro" id="IPR013207">
    <property type="entry name" value="LGFP"/>
</dbReference>
<keyword evidence="4" id="KW-1185">Reference proteome</keyword>
<proteinExistence type="predicted"/>
<reference evidence="4" key="1">
    <citation type="submission" date="2016-10" db="EMBL/GenBank/DDBJ databases">
        <authorList>
            <person name="Varghese N."/>
            <person name="Submissions S."/>
        </authorList>
    </citation>
    <scope>NUCLEOTIDE SEQUENCE [LARGE SCALE GENOMIC DNA]</scope>
    <source>
        <strain evidence="4">DSM 45419</strain>
    </source>
</reference>
<dbReference type="AlphaFoldDB" id="A0A1G9LHF8"/>
<dbReference type="Pfam" id="PF08310">
    <property type="entry name" value="LGFP"/>
    <property type="match status" value="3"/>
</dbReference>
<evidence type="ECO:0000313" key="4">
    <source>
        <dbReference type="Proteomes" id="UP000198680"/>
    </source>
</evidence>
<feature type="non-terminal residue" evidence="3">
    <location>
        <position position="643"/>
    </location>
</feature>
<gene>
    <name evidence="3" type="ORF">SAMN05660642_00430</name>
</gene>
<keyword evidence="2" id="KW-0732">Signal</keyword>
<organism evidence="3 4">
    <name type="scientific">Geodermatophilus siccatus</name>
    <dbReference type="NCBI Taxonomy" id="1137991"/>
    <lineage>
        <taxon>Bacteria</taxon>
        <taxon>Bacillati</taxon>
        <taxon>Actinomycetota</taxon>
        <taxon>Actinomycetes</taxon>
        <taxon>Geodermatophilales</taxon>
        <taxon>Geodermatophilaceae</taxon>
        <taxon>Geodermatophilus</taxon>
    </lineage>
</organism>